<organism evidence="5">
    <name type="scientific">Caulobacter sp. 73W</name>
    <dbReference type="NCBI Taxonomy" id="3161137"/>
    <lineage>
        <taxon>Bacteria</taxon>
        <taxon>Pseudomonadati</taxon>
        <taxon>Pseudomonadota</taxon>
        <taxon>Alphaproteobacteria</taxon>
        <taxon>Caulobacterales</taxon>
        <taxon>Caulobacteraceae</taxon>
        <taxon>Caulobacter</taxon>
    </lineage>
</organism>
<dbReference type="PANTHER" id="PTHR11049:SF24">
    <property type="entry name" value="CYTOSOLIC ACYL COENZYME A THIOESTER HYDROLASE"/>
    <property type="match status" value="1"/>
</dbReference>
<evidence type="ECO:0000259" key="4">
    <source>
        <dbReference type="PROSITE" id="PS51770"/>
    </source>
</evidence>
<keyword evidence="2 3" id="KW-0378">Hydrolase</keyword>
<name>A0AB39KSH1_9CAUL</name>
<sequence length="123" mass="13091">MTALLTDMVFPGDANHHGTLFGGVALARMDKAAFIAATRHARLTFVTASCERIDFINAARVGEVVEAFATVVRAGRKSLTVEVTLEAESLLSGDRRVCARGLFHMVATDAPEGYAMPPVKDAA</sequence>
<dbReference type="SUPFAM" id="SSF54637">
    <property type="entry name" value="Thioesterase/thiol ester dehydrase-isomerase"/>
    <property type="match status" value="1"/>
</dbReference>
<dbReference type="InterPro" id="IPR040170">
    <property type="entry name" value="Cytosol_ACT"/>
</dbReference>
<feature type="domain" description="HotDog ACOT-type" evidence="4">
    <location>
        <begin position="1"/>
        <end position="111"/>
    </location>
</feature>
<protein>
    <submittedName>
        <fullName evidence="5">Acyl-CoA thioesterase</fullName>
    </submittedName>
</protein>
<dbReference type="InterPro" id="IPR033120">
    <property type="entry name" value="HOTDOG_ACOT"/>
</dbReference>
<gene>
    <name evidence="5" type="ORF">ABOZ73_17590</name>
</gene>
<dbReference type="PROSITE" id="PS51770">
    <property type="entry name" value="HOTDOG_ACOT"/>
    <property type="match status" value="1"/>
</dbReference>
<evidence type="ECO:0000256" key="1">
    <source>
        <dbReference type="ARBA" id="ARBA00010458"/>
    </source>
</evidence>
<dbReference type="InterPro" id="IPR006683">
    <property type="entry name" value="Thioestr_dom"/>
</dbReference>
<reference evidence="5" key="1">
    <citation type="submission" date="2024-06" db="EMBL/GenBank/DDBJ databases">
        <title>Caulobacter inopinatus, sp. nov.</title>
        <authorList>
            <person name="Donachie S.P."/>
        </authorList>
    </citation>
    <scope>NUCLEOTIDE SEQUENCE</scope>
    <source>
        <strain evidence="5">73W</strain>
    </source>
</reference>
<evidence type="ECO:0000256" key="2">
    <source>
        <dbReference type="ARBA" id="ARBA00022801"/>
    </source>
</evidence>
<dbReference type="PANTHER" id="PTHR11049">
    <property type="entry name" value="ACYL COENZYME A THIOESTER HYDROLASE"/>
    <property type="match status" value="1"/>
</dbReference>
<dbReference type="AlphaFoldDB" id="A0AB39KSH1"/>
<dbReference type="CDD" id="cd03442">
    <property type="entry name" value="BFIT_BACH"/>
    <property type="match status" value="1"/>
</dbReference>
<accession>A0AB39KSH1</accession>
<comment type="similarity">
    <text evidence="1">Belongs to the acyl coenzyme A hydrolase family.</text>
</comment>
<evidence type="ECO:0000256" key="3">
    <source>
        <dbReference type="PROSITE-ProRule" id="PRU01106"/>
    </source>
</evidence>
<dbReference type="InterPro" id="IPR029069">
    <property type="entry name" value="HotDog_dom_sf"/>
</dbReference>
<dbReference type="GO" id="GO:0052816">
    <property type="term" value="F:long-chain fatty acyl-CoA hydrolase activity"/>
    <property type="evidence" value="ECO:0007669"/>
    <property type="project" value="TreeGrafter"/>
</dbReference>
<dbReference type="Pfam" id="PF03061">
    <property type="entry name" value="4HBT"/>
    <property type="match status" value="1"/>
</dbReference>
<evidence type="ECO:0000313" key="5">
    <source>
        <dbReference type="EMBL" id="XDO96555.1"/>
    </source>
</evidence>
<dbReference type="RefSeq" id="WP_369059397.1">
    <property type="nucleotide sequence ID" value="NZ_CP158375.1"/>
</dbReference>
<dbReference type="EMBL" id="CP158375">
    <property type="protein sequence ID" value="XDO96555.1"/>
    <property type="molecule type" value="Genomic_DNA"/>
</dbReference>
<dbReference type="GO" id="GO:0006637">
    <property type="term" value="P:acyl-CoA metabolic process"/>
    <property type="evidence" value="ECO:0007669"/>
    <property type="project" value="TreeGrafter"/>
</dbReference>
<dbReference type="GO" id="GO:0009062">
    <property type="term" value="P:fatty acid catabolic process"/>
    <property type="evidence" value="ECO:0007669"/>
    <property type="project" value="TreeGrafter"/>
</dbReference>
<proteinExistence type="inferred from homology"/>
<dbReference type="GO" id="GO:0005829">
    <property type="term" value="C:cytosol"/>
    <property type="evidence" value="ECO:0007669"/>
    <property type="project" value="TreeGrafter"/>
</dbReference>
<dbReference type="Gene3D" id="3.10.129.10">
    <property type="entry name" value="Hotdog Thioesterase"/>
    <property type="match status" value="1"/>
</dbReference>